<dbReference type="EMBL" id="JAAFZH010000015">
    <property type="protein sequence ID" value="NDU98190.1"/>
    <property type="molecule type" value="Genomic_DNA"/>
</dbReference>
<dbReference type="RefSeq" id="WP_163954323.1">
    <property type="nucleotide sequence ID" value="NZ_JAAFZH010000015.1"/>
</dbReference>
<reference evidence="3 4" key="1">
    <citation type="submission" date="2020-02" db="EMBL/GenBank/DDBJ databases">
        <title>Draft genome sequence of two Spirosoma agri KCTC 52727 and Spirosoma terrae KCTC 52035.</title>
        <authorList>
            <person name="Rojas J."/>
            <person name="Ambika Manirajan B."/>
            <person name="Suarez C."/>
            <person name="Ratering S."/>
            <person name="Schnell S."/>
        </authorList>
    </citation>
    <scope>NUCLEOTIDE SEQUENCE [LARGE SCALE GENOMIC DNA]</scope>
    <source>
        <strain evidence="3 4">KCTC 52035</strain>
    </source>
</reference>
<keyword evidence="1" id="KW-0732">Signal</keyword>
<evidence type="ECO:0000256" key="1">
    <source>
        <dbReference type="SAM" id="SignalP"/>
    </source>
</evidence>
<feature type="signal peptide" evidence="1">
    <location>
        <begin position="1"/>
        <end position="21"/>
    </location>
</feature>
<accession>A0A6L9LCK8</accession>
<keyword evidence="4" id="KW-1185">Reference proteome</keyword>
<feature type="chain" id="PRO_5027037690" description="ZU5 domain-containing protein" evidence="1">
    <location>
        <begin position="22"/>
        <end position="446"/>
    </location>
</feature>
<evidence type="ECO:0000313" key="4">
    <source>
        <dbReference type="Proteomes" id="UP000474175"/>
    </source>
</evidence>
<dbReference type="InterPro" id="IPR000906">
    <property type="entry name" value="ZU5_dom"/>
</dbReference>
<dbReference type="Gene3D" id="2.60.220.30">
    <property type="match status" value="1"/>
</dbReference>
<dbReference type="Proteomes" id="UP000474175">
    <property type="component" value="Unassembled WGS sequence"/>
</dbReference>
<proteinExistence type="predicted"/>
<dbReference type="PROSITE" id="PS51257">
    <property type="entry name" value="PROKAR_LIPOPROTEIN"/>
    <property type="match status" value="1"/>
</dbReference>
<dbReference type="PROSITE" id="PS51145">
    <property type="entry name" value="ZU5"/>
    <property type="match status" value="1"/>
</dbReference>
<comment type="caution">
    <text evidence="3">The sequence shown here is derived from an EMBL/GenBank/DDBJ whole genome shotgun (WGS) entry which is preliminary data.</text>
</comment>
<name>A0A6L9LCK8_9BACT</name>
<dbReference type="Pfam" id="PF00791">
    <property type="entry name" value="ZU5"/>
    <property type="match status" value="1"/>
</dbReference>
<evidence type="ECO:0000259" key="2">
    <source>
        <dbReference type="PROSITE" id="PS51145"/>
    </source>
</evidence>
<feature type="domain" description="ZU5" evidence="2">
    <location>
        <begin position="50"/>
        <end position="176"/>
    </location>
</feature>
<dbReference type="AlphaFoldDB" id="A0A6L9LCK8"/>
<gene>
    <name evidence="3" type="ORF">GK108_25120</name>
</gene>
<sequence>MNLKHYLMLGLAIIASFTACKHDPADIGEPIIDPPYNDNETFPVGNPTGPLTSFTVTSAGGELSSLDRTLTLRIPAGAVDKPTKISIQTVESTCPGGIGKSVRLLPHDIQFAKPVTIQFSYAAQKDSINLASALSLAYQNEKGVWNLALKRVVDEATQTVKVATTHFSDWTIASAVRMVPHIASLSEKQERTFRLIHYTKINSYEEFADLISLDDDLTPLVQPNVRVIYEGRPLDSNYSKLAKWEINSLETNAEIGDIYPDANSASARYTSPAFIPHPIDLGVSAAFNTQRGKVIFVANVTLTPKNALVYRIGGGSWKTIQDVFVRKVKGEFLIGGYDPATQVGIHFVWTGNAGTYQWVERDKNPVGFALSDIGNNDHYQSGYTTAEGRFDSGGSLVITKVGNINDVISGKFSVQPTGLAKIGEPKALIGPVVDGYFTLTRLPDSN</sequence>
<organism evidence="3 4">
    <name type="scientific">Spirosoma terrae</name>
    <dbReference type="NCBI Taxonomy" id="1968276"/>
    <lineage>
        <taxon>Bacteria</taxon>
        <taxon>Pseudomonadati</taxon>
        <taxon>Bacteroidota</taxon>
        <taxon>Cytophagia</taxon>
        <taxon>Cytophagales</taxon>
        <taxon>Cytophagaceae</taxon>
        <taxon>Spirosoma</taxon>
    </lineage>
</organism>
<protein>
    <recommendedName>
        <fullName evidence="2">ZU5 domain-containing protein</fullName>
    </recommendedName>
</protein>
<evidence type="ECO:0000313" key="3">
    <source>
        <dbReference type="EMBL" id="NDU98190.1"/>
    </source>
</evidence>